<dbReference type="AlphaFoldDB" id="G0QL16"/>
<dbReference type="eggNOG" id="KOG4648">
    <property type="taxonomic scope" value="Eukaryota"/>
</dbReference>
<evidence type="ECO:0000313" key="7">
    <source>
        <dbReference type="Proteomes" id="UP000008983"/>
    </source>
</evidence>
<dbReference type="STRING" id="857967.G0QL16"/>
<dbReference type="EMBL" id="GL983209">
    <property type="protein sequence ID" value="EGR34072.1"/>
    <property type="molecule type" value="Genomic_DNA"/>
</dbReference>
<feature type="region of interest" description="Disordered" evidence="4">
    <location>
        <begin position="256"/>
        <end position="277"/>
    </location>
</feature>
<evidence type="ECO:0000256" key="3">
    <source>
        <dbReference type="PROSITE-ProRule" id="PRU00339"/>
    </source>
</evidence>
<dbReference type="InterPro" id="IPR011990">
    <property type="entry name" value="TPR-like_helical_dom_sf"/>
</dbReference>
<evidence type="ECO:0000256" key="1">
    <source>
        <dbReference type="ARBA" id="ARBA00022737"/>
    </source>
</evidence>
<dbReference type="GO" id="GO:0006620">
    <property type="term" value="P:post-translational protein targeting to endoplasmic reticulum membrane"/>
    <property type="evidence" value="ECO:0007669"/>
    <property type="project" value="TreeGrafter"/>
</dbReference>
<feature type="compositionally biased region" description="Acidic residues" evidence="4">
    <location>
        <begin position="256"/>
        <end position="268"/>
    </location>
</feature>
<dbReference type="SMART" id="SM00028">
    <property type="entry name" value="TPR"/>
    <property type="match status" value="3"/>
</dbReference>
<feature type="repeat" description="TPR" evidence="3">
    <location>
        <begin position="123"/>
        <end position="156"/>
    </location>
</feature>
<gene>
    <name evidence="6" type="ORF">IMG5_024430</name>
</gene>
<dbReference type="GO" id="GO:0072380">
    <property type="term" value="C:TRC complex"/>
    <property type="evidence" value="ECO:0007669"/>
    <property type="project" value="TreeGrafter"/>
</dbReference>
<keyword evidence="2 3" id="KW-0802">TPR repeat</keyword>
<dbReference type="InterPro" id="IPR058209">
    <property type="entry name" value="TPR_BSK1_C"/>
</dbReference>
<evidence type="ECO:0000259" key="5">
    <source>
        <dbReference type="Pfam" id="PF25575"/>
    </source>
</evidence>
<dbReference type="OMA" id="WERREFI"/>
<accession>G0QL16</accession>
<evidence type="ECO:0000313" key="6">
    <source>
        <dbReference type="EMBL" id="EGR34072.1"/>
    </source>
</evidence>
<organism evidence="6 7">
    <name type="scientific">Ichthyophthirius multifiliis</name>
    <name type="common">White spot disease agent</name>
    <name type="synonym">Ich</name>
    <dbReference type="NCBI Taxonomy" id="5932"/>
    <lineage>
        <taxon>Eukaryota</taxon>
        <taxon>Sar</taxon>
        <taxon>Alveolata</taxon>
        <taxon>Ciliophora</taxon>
        <taxon>Intramacronucleata</taxon>
        <taxon>Oligohymenophorea</taxon>
        <taxon>Hymenostomatida</taxon>
        <taxon>Ophryoglenina</taxon>
        <taxon>Ichthyophthirius</taxon>
    </lineage>
</organism>
<dbReference type="PANTHER" id="PTHR45831">
    <property type="entry name" value="LD24721P"/>
    <property type="match status" value="1"/>
</dbReference>
<dbReference type="OrthoDB" id="448774at2759"/>
<feature type="compositionally biased region" description="Basic and acidic residues" evidence="4">
    <location>
        <begin position="116"/>
        <end position="133"/>
    </location>
</feature>
<dbReference type="PANTHER" id="PTHR45831:SF2">
    <property type="entry name" value="LD24721P"/>
    <property type="match status" value="1"/>
</dbReference>
<keyword evidence="7" id="KW-1185">Reference proteome</keyword>
<dbReference type="SUPFAM" id="SSF48452">
    <property type="entry name" value="TPR-like"/>
    <property type="match status" value="1"/>
</dbReference>
<sequence>MFGELYQDKNQPAPELLSDLTLDQIDYEWIENQKKASFLKKAIRLIEEDGDYYKDLKEACIQKLIKIDPSKAPKKFNNNVNEEVKQQIQKDIYKWEDEVTKNEKTKILEPEQPLTEEQKKRRAENEKNKGNEALKSKDFKEAIEYYTKSLQYDPQLSASYSNRALVYLKLKEYQKCITDCNKAIQINPEYTKAYHRRGKAKFAQDKILEAYQDFKFIMQKEPDNQEVNGDLKECQEILKKQNIQTTEGFRRIQIVEEDEDEDEEEEKDQEEKEQKQQYDIQEVQNIEKQKELANEEIKKGNFETSLKIFEKCVFDLEKIIAKFPLKEELLIILKLLNILIKLQK</sequence>
<reference evidence="6 7" key="1">
    <citation type="submission" date="2011-07" db="EMBL/GenBank/DDBJ databases">
        <authorList>
            <person name="Coyne R."/>
            <person name="Brami D."/>
            <person name="Johnson J."/>
            <person name="Hostetler J."/>
            <person name="Hannick L."/>
            <person name="Clark T."/>
            <person name="Cassidy-Hanley D."/>
            <person name="Inman J."/>
        </authorList>
    </citation>
    <scope>NUCLEOTIDE SEQUENCE [LARGE SCALE GENOMIC DNA]</scope>
    <source>
        <strain evidence="6 7">G5</strain>
    </source>
</reference>
<keyword evidence="1" id="KW-0677">Repeat</keyword>
<feature type="repeat" description="TPR" evidence="3">
    <location>
        <begin position="191"/>
        <end position="224"/>
    </location>
</feature>
<protein>
    <submittedName>
        <fullName evidence="6">Tpr domain conserved</fullName>
    </submittedName>
</protein>
<dbReference type="Gene3D" id="1.25.40.10">
    <property type="entry name" value="Tetratricopeptide repeat domain"/>
    <property type="match status" value="1"/>
</dbReference>
<name>G0QL16_ICHMU</name>
<dbReference type="RefSeq" id="XP_004039376.1">
    <property type="nucleotide sequence ID" value="XM_004039328.1"/>
</dbReference>
<dbReference type="InterPro" id="IPR019734">
    <property type="entry name" value="TPR_rpt"/>
</dbReference>
<feature type="region of interest" description="Disordered" evidence="4">
    <location>
        <begin position="104"/>
        <end position="133"/>
    </location>
</feature>
<proteinExistence type="predicted"/>
<dbReference type="GO" id="GO:0016020">
    <property type="term" value="C:membrane"/>
    <property type="evidence" value="ECO:0007669"/>
    <property type="project" value="TreeGrafter"/>
</dbReference>
<feature type="repeat" description="TPR" evidence="3">
    <location>
        <begin position="157"/>
        <end position="190"/>
    </location>
</feature>
<dbReference type="GeneID" id="14910272"/>
<evidence type="ECO:0000256" key="2">
    <source>
        <dbReference type="ARBA" id="ARBA00022803"/>
    </source>
</evidence>
<feature type="domain" description="Serine/threonine-protein kinase BSK1-like TPR repeats" evidence="5">
    <location>
        <begin position="118"/>
        <end position="194"/>
    </location>
</feature>
<dbReference type="Proteomes" id="UP000008983">
    <property type="component" value="Unassembled WGS sequence"/>
</dbReference>
<dbReference type="PROSITE" id="PS50005">
    <property type="entry name" value="TPR"/>
    <property type="match status" value="3"/>
</dbReference>
<dbReference type="Pfam" id="PF25575">
    <property type="entry name" value="TPR_BSK1_C"/>
    <property type="match status" value="1"/>
</dbReference>
<dbReference type="GO" id="GO:0060090">
    <property type="term" value="F:molecular adaptor activity"/>
    <property type="evidence" value="ECO:0007669"/>
    <property type="project" value="TreeGrafter"/>
</dbReference>
<dbReference type="InterPro" id="IPR047150">
    <property type="entry name" value="SGT"/>
</dbReference>
<evidence type="ECO:0000256" key="4">
    <source>
        <dbReference type="SAM" id="MobiDB-lite"/>
    </source>
</evidence>
<dbReference type="InParanoid" id="G0QL16"/>